<dbReference type="CDD" id="cd00761">
    <property type="entry name" value="Glyco_tranf_GTA_type"/>
    <property type="match status" value="1"/>
</dbReference>
<evidence type="ECO:0000259" key="1">
    <source>
        <dbReference type="Pfam" id="PF00535"/>
    </source>
</evidence>
<dbReference type="AlphaFoldDB" id="A0A6C0AGW7"/>
<dbReference type="SUPFAM" id="SSF53756">
    <property type="entry name" value="UDP-Glycosyltransferase/glycogen phosphorylase"/>
    <property type="match status" value="1"/>
</dbReference>
<dbReference type="Pfam" id="PF00535">
    <property type="entry name" value="Glycos_transf_2"/>
    <property type="match status" value="1"/>
</dbReference>
<proteinExistence type="predicted"/>
<dbReference type="SUPFAM" id="SSF53448">
    <property type="entry name" value="Nucleotide-diphospho-sugar transferases"/>
    <property type="match status" value="1"/>
</dbReference>
<protein>
    <recommendedName>
        <fullName evidence="1">Glycosyltransferase 2-like domain-containing protein</fullName>
    </recommendedName>
</protein>
<organism evidence="2">
    <name type="scientific">viral metagenome</name>
    <dbReference type="NCBI Taxonomy" id="1070528"/>
    <lineage>
        <taxon>unclassified sequences</taxon>
        <taxon>metagenomes</taxon>
        <taxon>organismal metagenomes</taxon>
    </lineage>
</organism>
<name>A0A6C0AGW7_9ZZZZ</name>
<sequence>MVKKQKGKKARKEALNALNDKISILTPTVKSRQPCLFILAECIKKQTYLSRISQWVIVSADKDWTKTDFDYFIKSLQCVIPSVKIDGKYVNNESAISEGWPIVDDYEAIGYLRNITNIIATGDYIVCMDDDDYYPPKRVEHAVSALRKSTKEMAGCSGHIIYETDLKLLLQFKRFGPNHSVNNSLAYKKSYIESGALYDSTKKHAEERSFLKDYATPMIQLDPLDTIIQMVHFNNTYSKRHLLIRAEWMTPDKKNVSKISSYPNKFIPQNILDKYEQALHYSESTISEYDIVYYLGLGAPIWSPYDKKLGGSEQAVKHLVDAWSNLGYKVAVYGEFSDAVTQKSISEGKGIYLNFSNFKCSTHYKYLILWRRYGTHPLISWTISADHLYLDLHDSIPLTETCLDNLDKVDKIILRSDFHSKIICSQHKAYDLNSKMLAIKNGVRINDFVFKQNDPQRDLYRFCWCSCYKRGLMQILAWMWPLIKQKYHSATFHVYYGMDNVAEEDFKKQMNVLLKQPGVVDHGRQGVDIIIKEKQTASFHLYYSKTTAETDCISIRESVSAGCIPIISNYNVFGEREGLKVPGDPHNYGDHQKVAFYINELLSKPDEVERIRNNMCGKEVGWDSVAKLWPIKKD</sequence>
<dbReference type="EMBL" id="MN740601">
    <property type="protein sequence ID" value="QHS78605.1"/>
    <property type="molecule type" value="Genomic_DNA"/>
</dbReference>
<feature type="domain" description="Glycosyltransferase 2-like" evidence="1">
    <location>
        <begin position="119"/>
        <end position="163"/>
    </location>
</feature>
<accession>A0A6C0AGW7</accession>
<dbReference type="InterPro" id="IPR001173">
    <property type="entry name" value="Glyco_trans_2-like"/>
</dbReference>
<dbReference type="InterPro" id="IPR029044">
    <property type="entry name" value="Nucleotide-diphossugar_trans"/>
</dbReference>
<reference evidence="2" key="1">
    <citation type="journal article" date="2020" name="Nature">
        <title>Giant virus diversity and host interactions through global metagenomics.</title>
        <authorList>
            <person name="Schulz F."/>
            <person name="Roux S."/>
            <person name="Paez-Espino D."/>
            <person name="Jungbluth S."/>
            <person name="Walsh D.A."/>
            <person name="Denef V.J."/>
            <person name="McMahon K.D."/>
            <person name="Konstantinidis K.T."/>
            <person name="Eloe-Fadrosh E.A."/>
            <person name="Kyrpides N.C."/>
            <person name="Woyke T."/>
        </authorList>
    </citation>
    <scope>NUCLEOTIDE SEQUENCE</scope>
    <source>
        <strain evidence="2">GVMAG-S-1024976-23</strain>
    </source>
</reference>
<evidence type="ECO:0000313" key="2">
    <source>
        <dbReference type="EMBL" id="QHS78605.1"/>
    </source>
</evidence>
<dbReference type="Gene3D" id="3.90.550.10">
    <property type="entry name" value="Spore Coat Polysaccharide Biosynthesis Protein SpsA, Chain A"/>
    <property type="match status" value="1"/>
</dbReference>